<dbReference type="SUPFAM" id="SSF55073">
    <property type="entry name" value="Nucleotide cyclase"/>
    <property type="match status" value="1"/>
</dbReference>
<evidence type="ECO:0000313" key="5">
    <source>
        <dbReference type="EMBL" id="MDP9829574.1"/>
    </source>
</evidence>
<keyword evidence="3" id="KW-0472">Membrane</keyword>
<dbReference type="InterPro" id="IPR052163">
    <property type="entry name" value="DGC-Regulatory_Protein"/>
</dbReference>
<evidence type="ECO:0000256" key="3">
    <source>
        <dbReference type="SAM" id="Phobius"/>
    </source>
</evidence>
<comment type="caution">
    <text evidence="5">The sequence shown here is derived from an EMBL/GenBank/DDBJ whole genome shotgun (WGS) entry which is preliminary data.</text>
</comment>
<sequence>MQDIWQLLREPDPELDDVVRRELLIQSALAGRLCSLLSGGLLTTTNIVMLASEGPTPGLLAWSAIALLCLIAYHWLVPALVIRPARALTAGVSRASSMEAITTRFAILQGLLGTMWGSSALLLRPGPDHPGLAALPAVVMVIINSANLLFCAATPSAYRAFHNTIVIAGLAGLASQQQWGLALYILFGAFAAPPLVRYGYQHMAGARLLARQNALLAAELRDEREAVERVNLRLSEANAELKHQATRDPLTGLPNRALFFDHLTSALARSRSAGRTLGVIFFDLDRFKPVNDSLGHGAGDELLRQVGERVSAVLRGSDVLARLGGDEFVVLSADKSDPHGAAGVAERIRRVLDEPFDLNGRPAQVSSSLGVAMDDGVSDGERLVEMADVALYRAKELGRNRVAVYELPGDEDDRLPRSPAGQVPRPPSPRGPTGREASGASARNGDRRT</sequence>
<keyword evidence="6" id="KW-1185">Reference proteome</keyword>
<evidence type="ECO:0000259" key="4">
    <source>
        <dbReference type="PROSITE" id="PS50887"/>
    </source>
</evidence>
<feature type="transmembrane region" description="Helical" evidence="3">
    <location>
        <begin position="129"/>
        <end position="150"/>
    </location>
</feature>
<name>A0ABT9PAY6_9ACTN</name>
<feature type="transmembrane region" description="Helical" evidence="3">
    <location>
        <begin position="60"/>
        <end position="82"/>
    </location>
</feature>
<feature type="region of interest" description="Disordered" evidence="2">
    <location>
        <begin position="407"/>
        <end position="449"/>
    </location>
</feature>
<accession>A0ABT9PAY6</accession>
<dbReference type="Proteomes" id="UP001235712">
    <property type="component" value="Unassembled WGS sequence"/>
</dbReference>
<feature type="domain" description="GGDEF" evidence="4">
    <location>
        <begin position="275"/>
        <end position="407"/>
    </location>
</feature>
<dbReference type="PANTHER" id="PTHR46663">
    <property type="entry name" value="DIGUANYLATE CYCLASE DGCT-RELATED"/>
    <property type="match status" value="1"/>
</dbReference>
<dbReference type="CDD" id="cd01949">
    <property type="entry name" value="GGDEF"/>
    <property type="match status" value="1"/>
</dbReference>
<dbReference type="Gene3D" id="3.30.70.270">
    <property type="match status" value="1"/>
</dbReference>
<dbReference type="Pfam" id="PF00990">
    <property type="entry name" value="GGDEF"/>
    <property type="match status" value="1"/>
</dbReference>
<dbReference type="PANTHER" id="PTHR46663:SF4">
    <property type="entry name" value="DIGUANYLATE CYCLASE DGCT-RELATED"/>
    <property type="match status" value="1"/>
</dbReference>
<dbReference type="SMART" id="SM00267">
    <property type="entry name" value="GGDEF"/>
    <property type="match status" value="1"/>
</dbReference>
<dbReference type="RefSeq" id="WP_307247878.1">
    <property type="nucleotide sequence ID" value="NZ_JAUSQZ010000001.1"/>
</dbReference>
<evidence type="ECO:0000256" key="2">
    <source>
        <dbReference type="SAM" id="MobiDB-lite"/>
    </source>
</evidence>
<gene>
    <name evidence="5" type="ORF">J2S57_005323</name>
</gene>
<protein>
    <submittedName>
        <fullName evidence="5">Diguanylate cyclase (GGDEF)-like protein</fullName>
    </submittedName>
</protein>
<evidence type="ECO:0000313" key="6">
    <source>
        <dbReference type="Proteomes" id="UP001235712"/>
    </source>
</evidence>
<organism evidence="5 6">
    <name type="scientific">Kineosporia succinea</name>
    <dbReference type="NCBI Taxonomy" id="84632"/>
    <lineage>
        <taxon>Bacteria</taxon>
        <taxon>Bacillati</taxon>
        <taxon>Actinomycetota</taxon>
        <taxon>Actinomycetes</taxon>
        <taxon>Kineosporiales</taxon>
        <taxon>Kineosporiaceae</taxon>
        <taxon>Kineosporia</taxon>
    </lineage>
</organism>
<dbReference type="InterPro" id="IPR029787">
    <property type="entry name" value="Nucleotide_cyclase"/>
</dbReference>
<dbReference type="InterPro" id="IPR000160">
    <property type="entry name" value="GGDEF_dom"/>
</dbReference>
<keyword evidence="3" id="KW-0812">Transmembrane</keyword>
<proteinExistence type="predicted"/>
<dbReference type="InterPro" id="IPR043128">
    <property type="entry name" value="Rev_trsase/Diguanyl_cyclase"/>
</dbReference>
<evidence type="ECO:0000256" key="1">
    <source>
        <dbReference type="SAM" id="Coils"/>
    </source>
</evidence>
<keyword evidence="3" id="KW-1133">Transmembrane helix</keyword>
<dbReference type="NCBIfam" id="TIGR00254">
    <property type="entry name" value="GGDEF"/>
    <property type="match status" value="1"/>
</dbReference>
<dbReference type="EMBL" id="JAUSQZ010000001">
    <property type="protein sequence ID" value="MDP9829574.1"/>
    <property type="molecule type" value="Genomic_DNA"/>
</dbReference>
<feature type="transmembrane region" description="Helical" evidence="3">
    <location>
        <begin position="181"/>
        <end position="200"/>
    </location>
</feature>
<reference evidence="5 6" key="1">
    <citation type="submission" date="2023-07" db="EMBL/GenBank/DDBJ databases">
        <title>Sequencing the genomes of 1000 actinobacteria strains.</title>
        <authorList>
            <person name="Klenk H.-P."/>
        </authorList>
    </citation>
    <scope>NUCLEOTIDE SEQUENCE [LARGE SCALE GENOMIC DNA]</scope>
    <source>
        <strain evidence="5 6">DSM 44388</strain>
    </source>
</reference>
<feature type="transmembrane region" description="Helical" evidence="3">
    <location>
        <begin position="103"/>
        <end position="123"/>
    </location>
</feature>
<feature type="coiled-coil region" evidence="1">
    <location>
        <begin position="217"/>
        <end position="244"/>
    </location>
</feature>
<keyword evidence="1" id="KW-0175">Coiled coil</keyword>
<dbReference type="PROSITE" id="PS50887">
    <property type="entry name" value="GGDEF"/>
    <property type="match status" value="1"/>
</dbReference>
<feature type="transmembrane region" description="Helical" evidence="3">
    <location>
        <begin position="29"/>
        <end position="48"/>
    </location>
</feature>